<dbReference type="Proteomes" id="UP001597282">
    <property type="component" value="Unassembled WGS sequence"/>
</dbReference>
<dbReference type="PROSITE" id="PS51257">
    <property type="entry name" value="PROKAR_LIPOPROTEIN"/>
    <property type="match status" value="1"/>
</dbReference>
<accession>A0ABW4C713</accession>
<feature type="region of interest" description="Disordered" evidence="1">
    <location>
        <begin position="242"/>
        <end position="265"/>
    </location>
</feature>
<dbReference type="EMBL" id="JBHTNU010000001">
    <property type="protein sequence ID" value="MFD1425445.1"/>
    <property type="molecule type" value="Genomic_DNA"/>
</dbReference>
<evidence type="ECO:0008006" key="4">
    <source>
        <dbReference type="Google" id="ProtNLM"/>
    </source>
</evidence>
<name>A0ABW4C713_9BACL</name>
<evidence type="ECO:0000313" key="2">
    <source>
        <dbReference type="EMBL" id="MFD1425445.1"/>
    </source>
</evidence>
<comment type="caution">
    <text evidence="2">The sequence shown here is derived from an EMBL/GenBank/DDBJ whole genome shotgun (WGS) entry which is preliminary data.</text>
</comment>
<sequence length="265" mass="29377">MKKRGIIVLICMMLLSLSLVGCLSKIEDAKEASKEEKTAPEEVAKADAKSLLAFLYEGKKGGVQDVTGMTGADTTAYLEESLFERKMKDYPGDDWRLVVDGSTYTAEEIIKEYSRISIKSLQNITYSVEKVKVTDDTAEVTAKIDPIALKSVANAITMARSQIFGDVNTSKMILDSQNKDVKAINNLLNFKLYSIIYGDRNYPIDTVGEEKEITFTMTKAGDHYQVTKDTLDDIAGDSGEVEYTKEKGNSTEDQLKDKSLNKSDL</sequence>
<reference evidence="3" key="1">
    <citation type="journal article" date="2019" name="Int. J. Syst. Evol. Microbiol.">
        <title>The Global Catalogue of Microorganisms (GCM) 10K type strain sequencing project: providing services to taxonomists for standard genome sequencing and annotation.</title>
        <authorList>
            <consortium name="The Broad Institute Genomics Platform"/>
            <consortium name="The Broad Institute Genome Sequencing Center for Infectious Disease"/>
            <person name="Wu L."/>
            <person name="Ma J."/>
        </authorList>
    </citation>
    <scope>NUCLEOTIDE SEQUENCE [LARGE SCALE GENOMIC DNA]</scope>
    <source>
        <strain evidence="3">S1</strain>
    </source>
</reference>
<organism evidence="2 3">
    <name type="scientific">Kroppenstedtia sanguinis</name>
    <dbReference type="NCBI Taxonomy" id="1380684"/>
    <lineage>
        <taxon>Bacteria</taxon>
        <taxon>Bacillati</taxon>
        <taxon>Bacillota</taxon>
        <taxon>Bacilli</taxon>
        <taxon>Bacillales</taxon>
        <taxon>Thermoactinomycetaceae</taxon>
        <taxon>Kroppenstedtia</taxon>
    </lineage>
</organism>
<dbReference type="RefSeq" id="WP_380162197.1">
    <property type="nucleotide sequence ID" value="NZ_JBHTNU010000001.1"/>
</dbReference>
<keyword evidence="3" id="KW-1185">Reference proteome</keyword>
<evidence type="ECO:0000313" key="3">
    <source>
        <dbReference type="Proteomes" id="UP001597282"/>
    </source>
</evidence>
<evidence type="ECO:0000256" key="1">
    <source>
        <dbReference type="SAM" id="MobiDB-lite"/>
    </source>
</evidence>
<gene>
    <name evidence="2" type="ORF">ACFQ4Y_00655</name>
</gene>
<proteinExistence type="predicted"/>
<protein>
    <recommendedName>
        <fullName evidence="4">Lipoprotein</fullName>
    </recommendedName>
</protein>